<protein>
    <submittedName>
        <fullName evidence="2">Uncharacterized protein</fullName>
    </submittedName>
</protein>
<keyword evidence="3" id="KW-1185">Reference proteome</keyword>
<dbReference type="OrthoDB" id="3265734at2759"/>
<name>A0A166ML15_EXIGL</name>
<dbReference type="InParanoid" id="A0A166ML15"/>
<dbReference type="Proteomes" id="UP000077266">
    <property type="component" value="Unassembled WGS sequence"/>
</dbReference>
<organism evidence="2 3">
    <name type="scientific">Exidia glandulosa HHB12029</name>
    <dbReference type="NCBI Taxonomy" id="1314781"/>
    <lineage>
        <taxon>Eukaryota</taxon>
        <taxon>Fungi</taxon>
        <taxon>Dikarya</taxon>
        <taxon>Basidiomycota</taxon>
        <taxon>Agaricomycotina</taxon>
        <taxon>Agaricomycetes</taxon>
        <taxon>Auriculariales</taxon>
        <taxon>Exidiaceae</taxon>
        <taxon>Exidia</taxon>
    </lineage>
</organism>
<dbReference type="EMBL" id="KV427081">
    <property type="protein sequence ID" value="KZV78154.1"/>
    <property type="molecule type" value="Genomic_DNA"/>
</dbReference>
<evidence type="ECO:0000313" key="2">
    <source>
        <dbReference type="EMBL" id="KZV78154.1"/>
    </source>
</evidence>
<accession>A0A166ML15</accession>
<gene>
    <name evidence="2" type="ORF">EXIGLDRAFT_784237</name>
</gene>
<evidence type="ECO:0000313" key="3">
    <source>
        <dbReference type="Proteomes" id="UP000077266"/>
    </source>
</evidence>
<feature type="region of interest" description="Disordered" evidence="1">
    <location>
        <begin position="1"/>
        <end position="25"/>
    </location>
</feature>
<proteinExistence type="predicted"/>
<dbReference type="AlphaFoldDB" id="A0A166ML15"/>
<reference evidence="2 3" key="1">
    <citation type="journal article" date="2016" name="Mol. Biol. Evol.">
        <title>Comparative Genomics of Early-Diverging Mushroom-Forming Fungi Provides Insights into the Origins of Lignocellulose Decay Capabilities.</title>
        <authorList>
            <person name="Nagy L.G."/>
            <person name="Riley R."/>
            <person name="Tritt A."/>
            <person name="Adam C."/>
            <person name="Daum C."/>
            <person name="Floudas D."/>
            <person name="Sun H."/>
            <person name="Yadav J.S."/>
            <person name="Pangilinan J."/>
            <person name="Larsson K.H."/>
            <person name="Matsuura K."/>
            <person name="Barry K."/>
            <person name="Labutti K."/>
            <person name="Kuo R."/>
            <person name="Ohm R.A."/>
            <person name="Bhattacharya S.S."/>
            <person name="Shirouzu T."/>
            <person name="Yoshinaga Y."/>
            <person name="Martin F.M."/>
            <person name="Grigoriev I.V."/>
            <person name="Hibbett D.S."/>
        </authorList>
    </citation>
    <scope>NUCLEOTIDE SEQUENCE [LARGE SCALE GENOMIC DNA]</scope>
    <source>
        <strain evidence="2 3">HHB12029</strain>
    </source>
</reference>
<sequence length="75" mass="7928">MPDPTSQDVVVQDGDPSIAFAPPGDWIPLTNDQEYSGGTLRISWNESATISFSFVGTSLGPPLRPFSGDSGTTQL</sequence>
<evidence type="ECO:0000256" key="1">
    <source>
        <dbReference type="SAM" id="MobiDB-lite"/>
    </source>
</evidence>